<evidence type="ECO:0000256" key="1">
    <source>
        <dbReference type="SAM" id="MobiDB-lite"/>
    </source>
</evidence>
<dbReference type="PATRIC" id="fig|420247.28.peg.95"/>
<dbReference type="EnsemblBacteria" id="ABQ86297">
    <property type="protein sequence ID" value="ABQ86297"/>
    <property type="gene ID" value="Msm_0092"/>
</dbReference>
<dbReference type="EMBL" id="CP000678">
    <property type="protein sequence ID" value="ABQ86297.1"/>
    <property type="molecule type" value="Genomic_DNA"/>
</dbReference>
<evidence type="ECO:0000313" key="3">
    <source>
        <dbReference type="Proteomes" id="UP000001992"/>
    </source>
</evidence>
<evidence type="ECO:0000313" key="2">
    <source>
        <dbReference type="EMBL" id="ABQ86297.1"/>
    </source>
</evidence>
<dbReference type="SUPFAM" id="SSF49373">
    <property type="entry name" value="Invasin/intimin cell-adhesion fragments"/>
    <property type="match status" value="1"/>
</dbReference>
<dbReference type="GeneID" id="78816716"/>
<organism evidence="2 3">
    <name type="scientific">Methanobrevibacter smithii (strain ATCC 35061 / DSM 861 / OCM 144 / PS)</name>
    <dbReference type="NCBI Taxonomy" id="420247"/>
    <lineage>
        <taxon>Archaea</taxon>
        <taxon>Methanobacteriati</taxon>
        <taxon>Methanobacteriota</taxon>
        <taxon>Methanomada group</taxon>
        <taxon>Methanobacteria</taxon>
        <taxon>Methanobacteriales</taxon>
        <taxon>Methanobacteriaceae</taxon>
        <taxon>Methanobrevibacter</taxon>
    </lineage>
</organism>
<dbReference type="Proteomes" id="UP000001992">
    <property type="component" value="Chromosome"/>
</dbReference>
<dbReference type="eggNOG" id="arCOG10876">
    <property type="taxonomic scope" value="Archaea"/>
</dbReference>
<proteinExistence type="predicted"/>
<reference evidence="2 3" key="1">
    <citation type="journal article" date="2007" name="Proc. Natl. Acad. Sci. U.S.A.">
        <title>Genomic and metabolic adaptations of Methanobrevibacter smithii to the human gut.</title>
        <authorList>
            <person name="Samuel B.S."/>
            <person name="Hansen E.E."/>
            <person name="Manchester J.K."/>
            <person name="Coutinho P.M."/>
            <person name="Henrissat B."/>
            <person name="Fulton R."/>
            <person name="Latreille P."/>
            <person name="Kim K."/>
            <person name="Wilson R.K."/>
            <person name="Gordon J.I."/>
        </authorList>
    </citation>
    <scope>NUCLEOTIDE SEQUENCE [LARGE SCALE GENOMIC DNA]</scope>
    <source>
        <strain evidence="3">ATCC 35061 / DSM 861 / OCM 144 / PS</strain>
    </source>
</reference>
<accession>A5UJB9</accession>
<dbReference type="HOGENOM" id="CLU_1346427_0_0_2"/>
<dbReference type="KEGG" id="msi:Msm_0092"/>
<sequence>MKKDKKKLIVMLLIIVVILLLTLITLMTNFGKESSEINIISKDTLKNGDTISITLKDSNGNPIADQKVDIIIENEKNQQVTTDEMGNGVLQLNRISDGQYTVKVIYNGNDKYSKSETTQSLTISDQATSLSNNESSSSDKTESIMSEDGYSYKTGYGPDYDCLGVSREEAAAKGWHYIPGMDDEGNDMGAYVPYDYNAGCYHT</sequence>
<dbReference type="RefSeq" id="WP_011953677.1">
    <property type="nucleotide sequence ID" value="NC_009515.1"/>
</dbReference>
<feature type="region of interest" description="Disordered" evidence="1">
    <location>
        <begin position="116"/>
        <end position="146"/>
    </location>
</feature>
<dbReference type="BioCyc" id="MSMI420247:GHWZ-92-MONOMER"/>
<protein>
    <submittedName>
        <fullName evidence="2">Putative adhesin-like protein</fullName>
    </submittedName>
</protein>
<name>A5UJB9_METS3</name>
<dbReference type="InterPro" id="IPR013783">
    <property type="entry name" value="Ig-like_fold"/>
</dbReference>
<gene>
    <name evidence="2" type="ordered locus">Msm_0092</name>
</gene>
<dbReference type="Gene3D" id="2.60.40.10">
    <property type="entry name" value="Immunoglobulins"/>
    <property type="match status" value="1"/>
</dbReference>
<dbReference type="InterPro" id="IPR008964">
    <property type="entry name" value="Invasin/intimin_cell_adhesion"/>
</dbReference>
<feature type="compositionally biased region" description="Polar residues" evidence="1">
    <location>
        <begin position="116"/>
        <end position="128"/>
    </location>
</feature>
<dbReference type="AlphaFoldDB" id="A5UJB9"/>
<keyword evidence="3" id="KW-1185">Reference proteome</keyword>